<evidence type="ECO:0000313" key="8">
    <source>
        <dbReference type="EMBL" id="AQK80947.1"/>
    </source>
</evidence>
<dbReference type="GO" id="GO:0016020">
    <property type="term" value="C:membrane"/>
    <property type="evidence" value="ECO:0007669"/>
    <property type="project" value="UniProtKB-SubCell"/>
</dbReference>
<dbReference type="ExpressionAtlas" id="A0A1D6LN01">
    <property type="expression patterns" value="baseline and differential"/>
</dbReference>
<dbReference type="FunFam" id="1.20.5.340:FF:000029">
    <property type="entry name" value="Coiled-coil domain-containing protein 90-like"/>
    <property type="match status" value="1"/>
</dbReference>
<keyword evidence="4" id="KW-1133">Transmembrane helix</keyword>
<keyword evidence="3" id="KW-0812">Transmembrane</keyword>
<keyword evidence="7" id="KW-0472">Membrane</keyword>
<sequence length="127" mass="14059">MAAAVACRRAALLHGHQQWPQRWAAAPCPRSISQLVKTNGRRAFLVDTLALVRKLESQGVPTKQAEAITSAITEVLNDSLESISESFVSKAEMQKSEMLQESNISKFKSQVQSSQVLFETKMLGRED</sequence>
<dbReference type="AlphaFoldDB" id="A0A1D6LN01"/>
<dbReference type="PANTHER" id="PTHR14360">
    <property type="entry name" value="PROTEIN FMP32, MITOCHONDRIAL"/>
    <property type="match status" value="1"/>
</dbReference>
<evidence type="ECO:0000256" key="7">
    <source>
        <dbReference type="ARBA" id="ARBA00023136"/>
    </source>
</evidence>
<proteinExistence type="predicted"/>
<keyword evidence="6" id="KW-0496">Mitochondrion</keyword>
<name>A0A1D6LN01_MAIZE</name>
<organism evidence="8">
    <name type="scientific">Zea mays</name>
    <name type="common">Maize</name>
    <dbReference type="NCBI Taxonomy" id="4577"/>
    <lineage>
        <taxon>Eukaryota</taxon>
        <taxon>Viridiplantae</taxon>
        <taxon>Streptophyta</taxon>
        <taxon>Embryophyta</taxon>
        <taxon>Tracheophyta</taxon>
        <taxon>Spermatophyta</taxon>
        <taxon>Magnoliopsida</taxon>
        <taxon>Liliopsida</taxon>
        <taxon>Poales</taxon>
        <taxon>Poaceae</taxon>
        <taxon>PACMAD clade</taxon>
        <taxon>Panicoideae</taxon>
        <taxon>Andropogonodae</taxon>
        <taxon>Andropogoneae</taxon>
        <taxon>Tripsacinae</taxon>
        <taxon>Zea</taxon>
    </lineage>
</organism>
<dbReference type="Pfam" id="PF07798">
    <property type="entry name" value="CCDC90-like"/>
    <property type="match status" value="1"/>
</dbReference>
<comment type="subcellular location">
    <subcellularLocation>
        <location evidence="2">Membrane</location>
    </subcellularLocation>
    <subcellularLocation>
        <location evidence="1">Mitochondrion</location>
    </subcellularLocation>
</comment>
<keyword evidence="5" id="KW-0175">Coiled coil</keyword>
<dbReference type="EMBL" id="CM000782">
    <property type="protein sequence ID" value="AQK80947.1"/>
    <property type="molecule type" value="Genomic_DNA"/>
</dbReference>
<evidence type="ECO:0000256" key="1">
    <source>
        <dbReference type="ARBA" id="ARBA00004173"/>
    </source>
</evidence>
<evidence type="ECO:0000256" key="6">
    <source>
        <dbReference type="ARBA" id="ARBA00023128"/>
    </source>
</evidence>
<evidence type="ECO:0000256" key="4">
    <source>
        <dbReference type="ARBA" id="ARBA00022989"/>
    </source>
</evidence>
<reference evidence="8" key="1">
    <citation type="submission" date="2015-12" db="EMBL/GenBank/DDBJ databases">
        <title>Update maize B73 reference genome by single molecule sequencing technologies.</title>
        <authorList>
            <consortium name="Maize Genome Sequencing Project"/>
            <person name="Ware D."/>
        </authorList>
    </citation>
    <scope>NUCLEOTIDE SEQUENCE</scope>
    <source>
        <tissue evidence="8">Seedling</tissue>
    </source>
</reference>
<accession>A0A1D6LN01</accession>
<dbReference type="PANTHER" id="PTHR14360:SF1">
    <property type="entry name" value="PROTEIN FMP32, MITOCHONDRIAL"/>
    <property type="match status" value="1"/>
</dbReference>
<evidence type="ECO:0000256" key="2">
    <source>
        <dbReference type="ARBA" id="ARBA00004370"/>
    </source>
</evidence>
<evidence type="ECO:0000256" key="5">
    <source>
        <dbReference type="ARBA" id="ARBA00023054"/>
    </source>
</evidence>
<dbReference type="Gene3D" id="1.20.5.340">
    <property type="match status" value="1"/>
</dbReference>
<protein>
    <submittedName>
        <fullName evidence="8">Mitochondrion protein</fullName>
    </submittedName>
</protein>
<dbReference type="GO" id="GO:0005739">
    <property type="term" value="C:mitochondrion"/>
    <property type="evidence" value="ECO:0007669"/>
    <property type="project" value="UniProtKB-SubCell"/>
</dbReference>
<evidence type="ECO:0000256" key="3">
    <source>
        <dbReference type="ARBA" id="ARBA00022692"/>
    </source>
</evidence>
<gene>
    <name evidence="8" type="ORF">ZEAMMB73_Zm00001d036417</name>
</gene>
<dbReference type="InterPro" id="IPR024461">
    <property type="entry name" value="CCDC90-like"/>
</dbReference>